<organism evidence="2 3">
    <name type="scientific">Raphidocelis subcapitata</name>
    <dbReference type="NCBI Taxonomy" id="307507"/>
    <lineage>
        <taxon>Eukaryota</taxon>
        <taxon>Viridiplantae</taxon>
        <taxon>Chlorophyta</taxon>
        <taxon>core chlorophytes</taxon>
        <taxon>Chlorophyceae</taxon>
        <taxon>CS clade</taxon>
        <taxon>Sphaeropleales</taxon>
        <taxon>Selenastraceae</taxon>
        <taxon>Raphidocelis</taxon>
    </lineage>
</organism>
<evidence type="ECO:0000256" key="1">
    <source>
        <dbReference type="SAM" id="MobiDB-lite"/>
    </source>
</evidence>
<feature type="region of interest" description="Disordered" evidence="1">
    <location>
        <begin position="447"/>
        <end position="466"/>
    </location>
</feature>
<accession>A0A2V0NZN8</accession>
<gene>
    <name evidence="2" type="ORF">Rsub_05408</name>
</gene>
<feature type="compositionally biased region" description="Low complexity" evidence="1">
    <location>
        <begin position="11"/>
        <end position="39"/>
    </location>
</feature>
<evidence type="ECO:0000313" key="2">
    <source>
        <dbReference type="EMBL" id="GBF92789.1"/>
    </source>
</evidence>
<sequence length="556" mass="60708">MAEPQIWRQPAAAAASGAQPAHAATPLLRASRPRAAQRTPQPPPLPLRWRASPASTQSNAIVWPPLARLLPRWCRSCRRCSGSATAMPLHPSTWPRWMKLTSSPPSWRRCRRRSRRCACRTSTLGPARRARWRGCQASARCLPPNSAAIDGGKPLTDKATAAAEAAALAALPLSRLTSLGLKQLPRAPLQSLALTALRELTGGVQLPCERLRELAGGLPQLRLLSARPIGEWGPTDAVFACVEAAAFEEYIDTSFAAHVRLAQLFPALVRLELNPWPSHPRESQTAYEAADAFEDFKSVKLPNLAGLTGLSSLRVSVGADTAPPPPLRREHIAAIASMAALRELQCAVRPWRITALTALSALTGLTSLDLAIADGELEWTWEHEEGDEWEDGWEDDQQSPPDVDGEDGEDALTRRRTLSDVLQAAAHLPALRTLGLVAREAKLFGAEEAPEEGRARPAAPRQPLGPHAAPRTLVIYGTRQRWDLAKVFTPFAGAPLTRVVLRPDHHLSDEDVRRCAQELAPLGVEVVGRKMLDPASEALGFPRWRCGEWWELYQAA</sequence>
<comment type="caution">
    <text evidence="2">The sequence shown here is derived from an EMBL/GenBank/DDBJ whole genome shotgun (WGS) entry which is preliminary data.</text>
</comment>
<dbReference type="InParanoid" id="A0A2V0NZN8"/>
<dbReference type="EMBL" id="BDRX01000035">
    <property type="protein sequence ID" value="GBF92789.1"/>
    <property type="molecule type" value="Genomic_DNA"/>
</dbReference>
<dbReference type="Proteomes" id="UP000247498">
    <property type="component" value="Unassembled WGS sequence"/>
</dbReference>
<feature type="region of interest" description="Disordered" evidence="1">
    <location>
        <begin position="386"/>
        <end position="409"/>
    </location>
</feature>
<evidence type="ECO:0000313" key="3">
    <source>
        <dbReference type="Proteomes" id="UP000247498"/>
    </source>
</evidence>
<feature type="region of interest" description="Disordered" evidence="1">
    <location>
        <begin position="1"/>
        <end position="51"/>
    </location>
</feature>
<keyword evidence="3" id="KW-1185">Reference proteome</keyword>
<name>A0A2V0NZN8_9CHLO</name>
<dbReference type="AlphaFoldDB" id="A0A2V0NZN8"/>
<feature type="compositionally biased region" description="Low complexity" evidence="1">
    <location>
        <begin position="456"/>
        <end position="466"/>
    </location>
</feature>
<protein>
    <submittedName>
        <fullName evidence="2">Uncharacterized protein</fullName>
    </submittedName>
</protein>
<proteinExistence type="predicted"/>
<reference evidence="2 3" key="1">
    <citation type="journal article" date="2018" name="Sci. Rep.">
        <title>Raphidocelis subcapitata (=Pseudokirchneriella subcapitata) provides an insight into genome evolution and environmental adaptations in the Sphaeropleales.</title>
        <authorList>
            <person name="Suzuki S."/>
            <person name="Yamaguchi H."/>
            <person name="Nakajima N."/>
            <person name="Kawachi M."/>
        </authorList>
    </citation>
    <scope>NUCLEOTIDE SEQUENCE [LARGE SCALE GENOMIC DNA]</scope>
    <source>
        <strain evidence="2 3">NIES-35</strain>
    </source>
</reference>